<organism evidence="2 3">
    <name type="scientific">Penicilliopsis zonata CBS 506.65</name>
    <dbReference type="NCBI Taxonomy" id="1073090"/>
    <lineage>
        <taxon>Eukaryota</taxon>
        <taxon>Fungi</taxon>
        <taxon>Dikarya</taxon>
        <taxon>Ascomycota</taxon>
        <taxon>Pezizomycotina</taxon>
        <taxon>Eurotiomycetes</taxon>
        <taxon>Eurotiomycetidae</taxon>
        <taxon>Eurotiales</taxon>
        <taxon>Aspergillaceae</taxon>
        <taxon>Penicilliopsis</taxon>
    </lineage>
</organism>
<dbReference type="SUPFAM" id="SSF55729">
    <property type="entry name" value="Acyl-CoA N-acyltransferases (Nat)"/>
    <property type="match status" value="1"/>
</dbReference>
<accession>A0A1L9SS94</accession>
<evidence type="ECO:0000259" key="1">
    <source>
        <dbReference type="PROSITE" id="PS51186"/>
    </source>
</evidence>
<dbReference type="Gene3D" id="3.40.630.30">
    <property type="match status" value="1"/>
</dbReference>
<dbReference type="Pfam" id="PF13302">
    <property type="entry name" value="Acetyltransf_3"/>
    <property type="match status" value="1"/>
</dbReference>
<dbReference type="Proteomes" id="UP000184188">
    <property type="component" value="Unassembled WGS sequence"/>
</dbReference>
<dbReference type="EMBL" id="KV878337">
    <property type="protein sequence ID" value="OJJ49967.1"/>
    <property type="molecule type" value="Genomic_DNA"/>
</dbReference>
<dbReference type="CDD" id="cd04301">
    <property type="entry name" value="NAT_SF"/>
    <property type="match status" value="1"/>
</dbReference>
<reference evidence="3" key="1">
    <citation type="journal article" date="2017" name="Genome Biol.">
        <title>Comparative genomics reveals high biological diversity and specific adaptations in the industrially and medically important fungal genus Aspergillus.</title>
        <authorList>
            <person name="de Vries R.P."/>
            <person name="Riley R."/>
            <person name="Wiebenga A."/>
            <person name="Aguilar-Osorio G."/>
            <person name="Amillis S."/>
            <person name="Uchima C.A."/>
            <person name="Anderluh G."/>
            <person name="Asadollahi M."/>
            <person name="Askin M."/>
            <person name="Barry K."/>
            <person name="Battaglia E."/>
            <person name="Bayram O."/>
            <person name="Benocci T."/>
            <person name="Braus-Stromeyer S.A."/>
            <person name="Caldana C."/>
            <person name="Canovas D."/>
            <person name="Cerqueira G.C."/>
            <person name="Chen F."/>
            <person name="Chen W."/>
            <person name="Choi C."/>
            <person name="Clum A."/>
            <person name="Dos Santos R.A."/>
            <person name="Damasio A.R."/>
            <person name="Diallinas G."/>
            <person name="Emri T."/>
            <person name="Fekete E."/>
            <person name="Flipphi M."/>
            <person name="Freyberg S."/>
            <person name="Gallo A."/>
            <person name="Gournas C."/>
            <person name="Habgood R."/>
            <person name="Hainaut M."/>
            <person name="Harispe M.L."/>
            <person name="Henrissat B."/>
            <person name="Hilden K.S."/>
            <person name="Hope R."/>
            <person name="Hossain A."/>
            <person name="Karabika E."/>
            <person name="Karaffa L."/>
            <person name="Karanyi Z."/>
            <person name="Krasevec N."/>
            <person name="Kuo A."/>
            <person name="Kusch H."/>
            <person name="LaButti K."/>
            <person name="Lagendijk E.L."/>
            <person name="Lapidus A."/>
            <person name="Levasseur A."/>
            <person name="Lindquist E."/>
            <person name="Lipzen A."/>
            <person name="Logrieco A.F."/>
            <person name="MacCabe A."/>
            <person name="Maekelae M.R."/>
            <person name="Malavazi I."/>
            <person name="Melin P."/>
            <person name="Meyer V."/>
            <person name="Mielnichuk N."/>
            <person name="Miskei M."/>
            <person name="Molnar A.P."/>
            <person name="Mule G."/>
            <person name="Ngan C.Y."/>
            <person name="Orejas M."/>
            <person name="Orosz E."/>
            <person name="Ouedraogo J.P."/>
            <person name="Overkamp K.M."/>
            <person name="Park H.-S."/>
            <person name="Perrone G."/>
            <person name="Piumi F."/>
            <person name="Punt P.J."/>
            <person name="Ram A.F."/>
            <person name="Ramon A."/>
            <person name="Rauscher S."/>
            <person name="Record E."/>
            <person name="Riano-Pachon D.M."/>
            <person name="Robert V."/>
            <person name="Roehrig J."/>
            <person name="Ruller R."/>
            <person name="Salamov A."/>
            <person name="Salih N.S."/>
            <person name="Samson R.A."/>
            <person name="Sandor E."/>
            <person name="Sanguinetti M."/>
            <person name="Schuetze T."/>
            <person name="Sepcic K."/>
            <person name="Shelest E."/>
            <person name="Sherlock G."/>
            <person name="Sophianopoulou V."/>
            <person name="Squina F.M."/>
            <person name="Sun H."/>
            <person name="Susca A."/>
            <person name="Todd R.B."/>
            <person name="Tsang A."/>
            <person name="Unkles S.E."/>
            <person name="van de Wiele N."/>
            <person name="van Rossen-Uffink D."/>
            <person name="Oliveira J.V."/>
            <person name="Vesth T.C."/>
            <person name="Visser J."/>
            <person name="Yu J.-H."/>
            <person name="Zhou M."/>
            <person name="Andersen M.R."/>
            <person name="Archer D.B."/>
            <person name="Baker S.E."/>
            <person name="Benoit I."/>
            <person name="Brakhage A.A."/>
            <person name="Braus G.H."/>
            <person name="Fischer R."/>
            <person name="Frisvad J.C."/>
            <person name="Goldman G.H."/>
            <person name="Houbraken J."/>
            <person name="Oakley B."/>
            <person name="Pocsi I."/>
            <person name="Scazzocchio C."/>
            <person name="Seiboth B."/>
            <person name="vanKuyk P.A."/>
            <person name="Wortman J."/>
            <person name="Dyer P.S."/>
            <person name="Grigoriev I.V."/>
        </authorList>
    </citation>
    <scope>NUCLEOTIDE SEQUENCE [LARGE SCALE GENOMIC DNA]</scope>
    <source>
        <strain evidence="3">CBS 506.65</strain>
    </source>
</reference>
<feature type="domain" description="N-acetyltransferase" evidence="1">
    <location>
        <begin position="54"/>
        <end position="199"/>
    </location>
</feature>
<keyword evidence="3" id="KW-1185">Reference proteome</keyword>
<sequence>MKPFYTHTTDLSDLDHPVVEIRSLALPLTLRVPHGEGDVSALTSILNNEENTKDDLSVATASKEELEEISRKWTKVTHPLSYMNFLMLMTEGASLEPIGLAGMGWIGPVNQAAEQASPQAGAAGVVVNPSARRKGYGHEALRMVIDYGIRELGLAEVRIGTNSKNTGMKRLIERFGLKFEAGAVVDKFGNDFNWTIRRDDWLVLGE</sequence>
<dbReference type="InterPro" id="IPR000182">
    <property type="entry name" value="GNAT_dom"/>
</dbReference>
<dbReference type="OrthoDB" id="64477at2759"/>
<dbReference type="InterPro" id="IPR016181">
    <property type="entry name" value="Acyl_CoA_acyltransferase"/>
</dbReference>
<name>A0A1L9SS94_9EURO</name>
<dbReference type="PROSITE" id="PS51186">
    <property type="entry name" value="GNAT"/>
    <property type="match status" value="1"/>
</dbReference>
<protein>
    <recommendedName>
        <fullName evidence="1">N-acetyltransferase domain-containing protein</fullName>
    </recommendedName>
</protein>
<dbReference type="AlphaFoldDB" id="A0A1L9SS94"/>
<evidence type="ECO:0000313" key="2">
    <source>
        <dbReference type="EMBL" id="OJJ49967.1"/>
    </source>
</evidence>
<proteinExistence type="predicted"/>
<evidence type="ECO:0000313" key="3">
    <source>
        <dbReference type="Proteomes" id="UP000184188"/>
    </source>
</evidence>
<dbReference type="GeneID" id="34609038"/>
<dbReference type="InterPro" id="IPR051531">
    <property type="entry name" value="N-acetyltransferase"/>
</dbReference>
<dbReference type="GO" id="GO:0016747">
    <property type="term" value="F:acyltransferase activity, transferring groups other than amino-acyl groups"/>
    <property type="evidence" value="ECO:0007669"/>
    <property type="project" value="InterPro"/>
</dbReference>
<dbReference type="VEuPathDB" id="FungiDB:ASPZODRAFT_13072"/>
<gene>
    <name evidence="2" type="ORF">ASPZODRAFT_13072</name>
</gene>
<dbReference type="RefSeq" id="XP_022584477.1">
    <property type="nucleotide sequence ID" value="XM_022722573.1"/>
</dbReference>
<dbReference type="PANTHER" id="PTHR43792">
    <property type="entry name" value="GNAT FAMILY, PUTATIVE (AFU_ORTHOLOGUE AFUA_3G00765)-RELATED-RELATED"/>
    <property type="match status" value="1"/>
</dbReference>
<dbReference type="PANTHER" id="PTHR43792:SF1">
    <property type="entry name" value="N-ACETYLTRANSFERASE DOMAIN-CONTAINING PROTEIN"/>
    <property type="match status" value="1"/>
</dbReference>